<dbReference type="PANTHER" id="PTHR28259">
    <property type="entry name" value="FLUORIDE EXPORT PROTEIN 1-RELATED"/>
    <property type="match status" value="1"/>
</dbReference>
<feature type="binding site" evidence="10">
    <location>
        <position position="74"/>
    </location>
    <ligand>
        <name>Na(+)</name>
        <dbReference type="ChEBI" id="CHEBI:29101"/>
        <note>structural</note>
    </ligand>
</feature>
<evidence type="ECO:0000256" key="1">
    <source>
        <dbReference type="ARBA" id="ARBA00004651"/>
    </source>
</evidence>
<keyword evidence="3 10" id="KW-0812">Transmembrane</keyword>
<keyword evidence="4 10" id="KW-1133">Transmembrane helix</keyword>
<keyword evidence="10" id="KW-0479">Metal-binding</keyword>
<gene>
    <name evidence="10" type="primary">fluC</name>
    <name evidence="10" type="synonym">crcB</name>
    <name evidence="11" type="ORF">E3T49_05285</name>
</gene>
<keyword evidence="10" id="KW-0915">Sodium</keyword>
<reference evidence="11 12" key="1">
    <citation type="submission" date="2019-03" db="EMBL/GenBank/DDBJ databases">
        <title>Genomics of glacier-inhabiting Cryobacterium strains.</title>
        <authorList>
            <person name="Liu Q."/>
            <person name="Xin Y.-H."/>
        </authorList>
    </citation>
    <scope>NUCLEOTIDE SEQUENCE [LARGE SCALE GENOMIC DNA]</scope>
    <source>
        <strain evidence="11 12">TMT1-51</strain>
    </source>
</reference>
<dbReference type="GO" id="GO:0005886">
    <property type="term" value="C:plasma membrane"/>
    <property type="evidence" value="ECO:0007669"/>
    <property type="project" value="UniProtKB-SubCell"/>
</dbReference>
<evidence type="ECO:0000313" key="12">
    <source>
        <dbReference type="Proteomes" id="UP000297472"/>
    </source>
</evidence>
<dbReference type="GO" id="GO:0046872">
    <property type="term" value="F:metal ion binding"/>
    <property type="evidence" value="ECO:0007669"/>
    <property type="project" value="UniProtKB-KW"/>
</dbReference>
<keyword evidence="12" id="KW-1185">Reference proteome</keyword>
<keyword evidence="2 10" id="KW-1003">Cell membrane</keyword>
<dbReference type="Proteomes" id="UP000297472">
    <property type="component" value="Unassembled WGS sequence"/>
</dbReference>
<comment type="catalytic activity">
    <reaction evidence="8">
        <text>fluoride(in) = fluoride(out)</text>
        <dbReference type="Rhea" id="RHEA:76159"/>
        <dbReference type="ChEBI" id="CHEBI:17051"/>
    </reaction>
    <physiologicalReaction direction="left-to-right" evidence="8">
        <dbReference type="Rhea" id="RHEA:76160"/>
    </physiologicalReaction>
</comment>
<evidence type="ECO:0000256" key="8">
    <source>
        <dbReference type="ARBA" id="ARBA00035585"/>
    </source>
</evidence>
<accession>A0A4Y8JYU1</accession>
<name>A0A4Y8JYU1_9MICO</name>
<feature type="transmembrane region" description="Helical" evidence="10">
    <location>
        <begin position="34"/>
        <end position="55"/>
    </location>
</feature>
<comment type="subcellular location">
    <subcellularLocation>
        <location evidence="1 10">Cell membrane</location>
        <topology evidence="1 10">Multi-pass membrane protein</topology>
    </subcellularLocation>
</comment>
<sequence>MRLALPVFLGGLVGTGLRLGIDQALPHTDTAFPVSTLIANTLGALALGWLVAGLWTRPGLPAWVKAALGTGLLGSFTTYSAVMVSLVALVAAGASALGWVYLAATLLLGFGAAALGLRLGALLRHRTLADIPDAGSTL</sequence>
<feature type="transmembrane region" description="Helical" evidence="10">
    <location>
        <begin position="67"/>
        <end position="92"/>
    </location>
</feature>
<evidence type="ECO:0000256" key="5">
    <source>
        <dbReference type="ARBA" id="ARBA00023136"/>
    </source>
</evidence>
<keyword evidence="6 10" id="KW-0407">Ion channel</keyword>
<evidence type="ECO:0000256" key="6">
    <source>
        <dbReference type="ARBA" id="ARBA00023303"/>
    </source>
</evidence>
<dbReference type="Pfam" id="PF02537">
    <property type="entry name" value="CRCB"/>
    <property type="match status" value="1"/>
</dbReference>
<evidence type="ECO:0000313" key="11">
    <source>
        <dbReference type="EMBL" id="TFD32091.1"/>
    </source>
</evidence>
<keyword evidence="10" id="KW-0813">Transport</keyword>
<evidence type="ECO:0000256" key="7">
    <source>
        <dbReference type="ARBA" id="ARBA00035120"/>
    </source>
</evidence>
<proteinExistence type="inferred from homology"/>
<dbReference type="InterPro" id="IPR003691">
    <property type="entry name" value="FluC"/>
</dbReference>
<dbReference type="RefSeq" id="WP_134423923.1">
    <property type="nucleotide sequence ID" value="NZ_SOHA01000010.1"/>
</dbReference>
<evidence type="ECO:0000256" key="9">
    <source>
        <dbReference type="ARBA" id="ARBA00049940"/>
    </source>
</evidence>
<evidence type="ECO:0000256" key="3">
    <source>
        <dbReference type="ARBA" id="ARBA00022692"/>
    </source>
</evidence>
<keyword evidence="5 10" id="KW-0472">Membrane</keyword>
<feature type="binding site" evidence="10">
    <location>
        <position position="77"/>
    </location>
    <ligand>
        <name>Na(+)</name>
        <dbReference type="ChEBI" id="CHEBI:29101"/>
        <note>structural</note>
    </ligand>
</feature>
<dbReference type="PANTHER" id="PTHR28259:SF1">
    <property type="entry name" value="FLUORIDE EXPORT PROTEIN 1-RELATED"/>
    <property type="match status" value="1"/>
</dbReference>
<comment type="function">
    <text evidence="9 10">Fluoride-specific ion channel. Important for reducing fluoride concentration in the cell, thus reducing its toxicity.</text>
</comment>
<evidence type="ECO:0000256" key="2">
    <source>
        <dbReference type="ARBA" id="ARBA00022475"/>
    </source>
</evidence>
<organism evidence="11 12">
    <name type="scientific">Cryobacterium cryoconiti</name>
    <dbReference type="NCBI Taxonomy" id="1259239"/>
    <lineage>
        <taxon>Bacteria</taxon>
        <taxon>Bacillati</taxon>
        <taxon>Actinomycetota</taxon>
        <taxon>Actinomycetes</taxon>
        <taxon>Micrococcales</taxon>
        <taxon>Microbacteriaceae</taxon>
        <taxon>Cryobacterium</taxon>
    </lineage>
</organism>
<dbReference type="AlphaFoldDB" id="A0A4Y8JYU1"/>
<comment type="caution">
    <text evidence="11">The sequence shown here is derived from an EMBL/GenBank/DDBJ whole genome shotgun (WGS) entry which is preliminary data.</text>
</comment>
<dbReference type="HAMAP" id="MF_00454">
    <property type="entry name" value="FluC"/>
    <property type="match status" value="1"/>
</dbReference>
<dbReference type="GO" id="GO:0062054">
    <property type="term" value="F:fluoride channel activity"/>
    <property type="evidence" value="ECO:0007669"/>
    <property type="project" value="UniProtKB-UniRule"/>
</dbReference>
<dbReference type="EMBL" id="SOHA01000010">
    <property type="protein sequence ID" value="TFD32091.1"/>
    <property type="molecule type" value="Genomic_DNA"/>
</dbReference>
<comment type="activity regulation">
    <text evidence="10">Na(+) is not transported, but it plays an essential structural role and its presence is essential for fluoride channel function.</text>
</comment>
<evidence type="ECO:0000256" key="4">
    <source>
        <dbReference type="ARBA" id="ARBA00022989"/>
    </source>
</evidence>
<keyword evidence="10" id="KW-0406">Ion transport</keyword>
<protein>
    <recommendedName>
        <fullName evidence="10">Fluoride-specific ion channel FluC</fullName>
    </recommendedName>
</protein>
<evidence type="ECO:0000256" key="10">
    <source>
        <dbReference type="HAMAP-Rule" id="MF_00454"/>
    </source>
</evidence>
<feature type="transmembrane region" description="Helical" evidence="10">
    <location>
        <begin position="98"/>
        <end position="117"/>
    </location>
</feature>
<dbReference type="GO" id="GO:0140114">
    <property type="term" value="P:cellular detoxification of fluoride"/>
    <property type="evidence" value="ECO:0007669"/>
    <property type="project" value="UniProtKB-UniRule"/>
</dbReference>
<comment type="similarity">
    <text evidence="7 10">Belongs to the fluoride channel Fluc/FEX (TC 1.A.43) family.</text>
</comment>